<sequence length="501" mass="57147">MKTRLATLRDQLAEGLIERETPLRLALLAALAGEHLLLVGPPGTAKSELARRLRYAFRDAPLFERLLTRFTVPEELFGPLSIKELEADRYHRQTEGYLPTAAFAFLDEIFKANSAILNALLTLLNEREFDNGTERVQTPLICAIGASNELPEGEELSALYDRFLLRCHVGPVSAEGFDTLLDLRGTRPPEPPLALRLSRASLDAFRTEARMVVLPADVKALLKALRTFLEGQRIPVSDRRWRKIVYLLQVSAWSHGRTEASVWDGWLLQHCAWERPEQREAIFHWYQERLGTLSPSEPERFSKLVGALEKQLELEKQSRSQARNMKGQPLFLHEDKPVTEPEGTRRKRGADKEPLFLAPPERHSERTLGGKGMTRAEIEHHFNGHYNYNRHAAYVADENNHYMEPYRFPPMMEPTRYSAVHIQGRERQVQELTAEVARYRAGLDAQVQSITTVVEDHLWIAPGFSRPARASLEQRQAHAAILSARLEKLREGFQVLPQDAT</sequence>
<dbReference type="Pfam" id="PF20030">
    <property type="entry name" value="bpMoxR"/>
    <property type="match status" value="1"/>
</dbReference>
<keyword evidence="5" id="KW-1185">Reference proteome</keyword>
<evidence type="ECO:0000259" key="2">
    <source>
        <dbReference type="Pfam" id="PF17868"/>
    </source>
</evidence>
<organism evidence="4 5">
    <name type="scientific">Corallococcus exiguus</name>
    <dbReference type="NCBI Taxonomy" id="83462"/>
    <lineage>
        <taxon>Bacteria</taxon>
        <taxon>Pseudomonadati</taxon>
        <taxon>Myxococcota</taxon>
        <taxon>Myxococcia</taxon>
        <taxon>Myxococcales</taxon>
        <taxon>Cystobacterineae</taxon>
        <taxon>Myxococcaceae</taxon>
        <taxon>Corallococcus</taxon>
    </lineage>
</organism>
<dbReference type="EMBL" id="JAAAPK010000006">
    <property type="protein sequence ID" value="NBC42851.1"/>
    <property type="molecule type" value="Genomic_DNA"/>
</dbReference>
<evidence type="ECO:0000313" key="5">
    <source>
        <dbReference type="Proteomes" id="UP000537825"/>
    </source>
</evidence>
<feature type="domain" description="MoxR" evidence="3">
    <location>
        <begin position="4"/>
        <end position="182"/>
    </location>
</feature>
<dbReference type="InterPro" id="IPR045427">
    <property type="entry name" value="MoxR"/>
</dbReference>
<dbReference type="PRINTS" id="PR00300">
    <property type="entry name" value="CLPPROTEASEA"/>
</dbReference>
<dbReference type="InterPro" id="IPR050513">
    <property type="entry name" value="RavA_ATPases"/>
</dbReference>
<dbReference type="Gene3D" id="3.40.50.300">
    <property type="entry name" value="P-loop containing nucleotide triphosphate hydrolases"/>
    <property type="match status" value="1"/>
</dbReference>
<dbReference type="Pfam" id="PF17868">
    <property type="entry name" value="AAA_lid_8"/>
    <property type="match status" value="1"/>
</dbReference>
<gene>
    <name evidence="4" type="ORF">GTZ93_23905</name>
</gene>
<accession>A0A7X4YCT3</accession>
<comment type="caution">
    <text evidence="4">The sequence shown here is derived from an EMBL/GenBank/DDBJ whole genome shotgun (WGS) entry which is preliminary data.</text>
</comment>
<dbReference type="CDD" id="cd00009">
    <property type="entry name" value="AAA"/>
    <property type="match status" value="1"/>
</dbReference>
<dbReference type="InterPro" id="IPR027417">
    <property type="entry name" value="P-loop_NTPase"/>
</dbReference>
<feature type="domain" description="ATPase RavA-like AAA lid" evidence="2">
    <location>
        <begin position="218"/>
        <end position="282"/>
    </location>
</feature>
<evidence type="ECO:0000313" key="4">
    <source>
        <dbReference type="EMBL" id="NBC42851.1"/>
    </source>
</evidence>
<name>A0A7X4YCT3_9BACT</name>
<dbReference type="PANTHER" id="PTHR32204:SF0">
    <property type="entry name" value="ATPASE RAVA"/>
    <property type="match status" value="1"/>
</dbReference>
<dbReference type="InterPro" id="IPR001270">
    <property type="entry name" value="ClpA/B"/>
</dbReference>
<dbReference type="InterPro" id="IPR041538">
    <property type="entry name" value="RavA-like_AAA_lid"/>
</dbReference>
<dbReference type="Proteomes" id="UP000537825">
    <property type="component" value="Unassembled WGS sequence"/>
</dbReference>
<feature type="compositionally biased region" description="Basic and acidic residues" evidence="1">
    <location>
        <begin position="332"/>
        <end position="368"/>
    </location>
</feature>
<dbReference type="SUPFAM" id="SSF52540">
    <property type="entry name" value="P-loop containing nucleoside triphosphate hydrolases"/>
    <property type="match status" value="1"/>
</dbReference>
<proteinExistence type="predicted"/>
<evidence type="ECO:0000259" key="3">
    <source>
        <dbReference type="Pfam" id="PF20030"/>
    </source>
</evidence>
<feature type="region of interest" description="Disordered" evidence="1">
    <location>
        <begin position="316"/>
        <end position="368"/>
    </location>
</feature>
<evidence type="ECO:0000256" key="1">
    <source>
        <dbReference type="SAM" id="MobiDB-lite"/>
    </source>
</evidence>
<dbReference type="PANTHER" id="PTHR32204">
    <property type="entry name" value="ATPASE RAVA"/>
    <property type="match status" value="1"/>
</dbReference>
<reference evidence="4 5" key="1">
    <citation type="submission" date="2020-01" db="EMBL/GenBank/DDBJ databases">
        <title>The draft genome sequence of Corallococcus exiguus DSM 14696.</title>
        <authorList>
            <person name="Zhang X."/>
            <person name="Zhu H."/>
        </authorList>
    </citation>
    <scope>NUCLEOTIDE SEQUENCE [LARGE SCALE GENOMIC DNA]</scope>
    <source>
        <strain evidence="4 5">DSM 14696</strain>
    </source>
</reference>
<dbReference type="AlphaFoldDB" id="A0A7X4YCT3"/>
<dbReference type="GO" id="GO:0005524">
    <property type="term" value="F:ATP binding"/>
    <property type="evidence" value="ECO:0007669"/>
    <property type="project" value="InterPro"/>
</dbReference>
<protein>
    <submittedName>
        <fullName evidence="4">AAA domain-containing protein</fullName>
    </submittedName>
</protein>